<evidence type="ECO:0000256" key="1">
    <source>
        <dbReference type="ARBA" id="ARBA00004141"/>
    </source>
</evidence>
<protein>
    <submittedName>
        <fullName evidence="7">Sodium-independent anion transporter</fullName>
    </submittedName>
</protein>
<evidence type="ECO:0000259" key="6">
    <source>
        <dbReference type="PROSITE" id="PS50801"/>
    </source>
</evidence>
<dbReference type="InterPro" id="IPR002645">
    <property type="entry name" value="STAS_dom"/>
</dbReference>
<feature type="transmembrane region" description="Helical" evidence="5">
    <location>
        <begin position="263"/>
        <end position="289"/>
    </location>
</feature>
<feature type="transmembrane region" description="Helical" evidence="5">
    <location>
        <begin position="215"/>
        <end position="243"/>
    </location>
</feature>
<keyword evidence="2 5" id="KW-0812">Transmembrane</keyword>
<feature type="transmembrane region" description="Helical" evidence="5">
    <location>
        <begin position="176"/>
        <end position="195"/>
    </location>
</feature>
<evidence type="ECO:0000313" key="7">
    <source>
        <dbReference type="EMBL" id="RIY41295.1"/>
    </source>
</evidence>
<dbReference type="GO" id="GO:0055085">
    <property type="term" value="P:transmembrane transport"/>
    <property type="evidence" value="ECO:0007669"/>
    <property type="project" value="InterPro"/>
</dbReference>
<dbReference type="Pfam" id="PF00916">
    <property type="entry name" value="Sulfate_transp"/>
    <property type="match status" value="1"/>
</dbReference>
<comment type="subcellular location">
    <subcellularLocation>
        <location evidence="1">Membrane</location>
        <topology evidence="1">Multi-pass membrane protein</topology>
    </subcellularLocation>
</comment>
<dbReference type="InterPro" id="IPR036513">
    <property type="entry name" value="STAS_dom_sf"/>
</dbReference>
<dbReference type="OrthoDB" id="9769739at2"/>
<dbReference type="PROSITE" id="PS50801">
    <property type="entry name" value="STAS"/>
    <property type="match status" value="1"/>
</dbReference>
<evidence type="ECO:0000256" key="4">
    <source>
        <dbReference type="ARBA" id="ARBA00023136"/>
    </source>
</evidence>
<dbReference type="EMBL" id="NQYH01000004">
    <property type="protein sequence ID" value="RIY41295.1"/>
    <property type="molecule type" value="Genomic_DNA"/>
</dbReference>
<feature type="transmembrane region" description="Helical" evidence="5">
    <location>
        <begin position="365"/>
        <end position="383"/>
    </location>
</feature>
<feature type="transmembrane region" description="Helical" evidence="5">
    <location>
        <begin position="339"/>
        <end position="358"/>
    </location>
</feature>
<evidence type="ECO:0000256" key="5">
    <source>
        <dbReference type="SAM" id="Phobius"/>
    </source>
</evidence>
<organism evidence="7 8">
    <name type="scientific">Neopusillimonas maritima</name>
    <dbReference type="NCBI Taxonomy" id="2026239"/>
    <lineage>
        <taxon>Bacteria</taxon>
        <taxon>Pseudomonadati</taxon>
        <taxon>Pseudomonadota</taxon>
        <taxon>Betaproteobacteria</taxon>
        <taxon>Burkholderiales</taxon>
        <taxon>Alcaligenaceae</taxon>
        <taxon>Neopusillimonas</taxon>
    </lineage>
</organism>
<dbReference type="Proteomes" id="UP000266206">
    <property type="component" value="Unassembled WGS sequence"/>
</dbReference>
<feature type="transmembrane region" description="Helical" evidence="5">
    <location>
        <begin position="301"/>
        <end position="319"/>
    </location>
</feature>
<dbReference type="AlphaFoldDB" id="A0A3A1YUR6"/>
<evidence type="ECO:0000313" key="8">
    <source>
        <dbReference type="Proteomes" id="UP000266206"/>
    </source>
</evidence>
<sequence>MRLLPEWLAHYQKTKLPGDLTAGLIVTVMLIPQSLAYAMLAGLPPEIGLYASVLPLVAYALLGSSMTLAVGPVAVASLMTASALQPLAQPGSEQYVVLAATLALLSGIMLLAFGLLRLGFLANFLSHPVISGFISGSAILITVSQLKHLFGLTTNAGNVFQEVYQLLALLPEANPATTALGLGTLIFLFFARTYLSGVLQKIGLKQKTASLISRLAPMVAVIVSIITVAQWDLAAEAGVAIVGEVPAGLPSLNVLVPNMNHLAALWLPALLISLVGFVESVSVAQSLALKRQERIQPNRELLGLGAANMASALSGGYPVTGGFARSVVNFAAGANTPLAGVISAVLMAIVIASLTGLFHHLPQAVLSATIIIAVTALVDFSTFKSAWQYDRADALSLVVTLIGVLLLGVEAGVLIGVALSLAVLVWRSSRPHIAIVGRVPGTEHFRNVRRHKVDTLPNLLALRVDESLFFANASLVQSHIERCVAANPKVEYVLLLCPAVNQIDSTALEALTQLQASLSAKGIQFMLAEVKGPVMDRLHETHLGHALEGLIFLSAHDAFKFVEERNLDSLAFSR</sequence>
<dbReference type="RefSeq" id="WP_119515931.1">
    <property type="nucleotide sequence ID" value="NZ_NQYH01000004.1"/>
</dbReference>
<dbReference type="PANTHER" id="PTHR11814">
    <property type="entry name" value="SULFATE TRANSPORTER"/>
    <property type="match status" value="1"/>
</dbReference>
<feature type="transmembrane region" description="Helical" evidence="5">
    <location>
        <begin position="95"/>
        <end position="116"/>
    </location>
</feature>
<dbReference type="Pfam" id="PF01740">
    <property type="entry name" value="STAS"/>
    <property type="match status" value="1"/>
</dbReference>
<dbReference type="SUPFAM" id="SSF52091">
    <property type="entry name" value="SpoIIaa-like"/>
    <property type="match status" value="1"/>
</dbReference>
<proteinExistence type="predicted"/>
<feature type="transmembrane region" description="Helical" evidence="5">
    <location>
        <begin position="47"/>
        <end position="75"/>
    </location>
</feature>
<name>A0A3A1YUR6_9BURK</name>
<keyword evidence="3 5" id="KW-1133">Transmembrane helix</keyword>
<dbReference type="GO" id="GO:0016020">
    <property type="term" value="C:membrane"/>
    <property type="evidence" value="ECO:0007669"/>
    <property type="project" value="UniProtKB-SubCell"/>
</dbReference>
<feature type="transmembrane region" description="Helical" evidence="5">
    <location>
        <begin position="395"/>
        <end position="426"/>
    </location>
</feature>
<dbReference type="NCBIfam" id="TIGR00815">
    <property type="entry name" value="sulP"/>
    <property type="match status" value="1"/>
</dbReference>
<gene>
    <name evidence="7" type="ORF">CJP73_07135</name>
</gene>
<reference evidence="7 8" key="1">
    <citation type="submission" date="2017-08" db="EMBL/GenBank/DDBJ databases">
        <title>Pusillimonas indicus sp. nov., a member of the family Alcaligenaceae isolated from surface seawater.</title>
        <authorList>
            <person name="Li J."/>
        </authorList>
    </citation>
    <scope>NUCLEOTIDE SEQUENCE [LARGE SCALE GENOMIC DNA]</scope>
    <source>
        <strain evidence="7 8">L52-1-41</strain>
    </source>
</reference>
<evidence type="ECO:0000256" key="3">
    <source>
        <dbReference type="ARBA" id="ARBA00022989"/>
    </source>
</evidence>
<dbReference type="InterPro" id="IPR001902">
    <property type="entry name" value="SLC26A/SulP_fam"/>
</dbReference>
<dbReference type="Gene3D" id="3.30.750.24">
    <property type="entry name" value="STAS domain"/>
    <property type="match status" value="1"/>
</dbReference>
<evidence type="ECO:0000256" key="2">
    <source>
        <dbReference type="ARBA" id="ARBA00022692"/>
    </source>
</evidence>
<keyword evidence="4 5" id="KW-0472">Membrane</keyword>
<feature type="transmembrane region" description="Helical" evidence="5">
    <location>
        <begin position="20"/>
        <end position="40"/>
    </location>
</feature>
<dbReference type="InterPro" id="IPR011547">
    <property type="entry name" value="SLC26A/SulP_dom"/>
</dbReference>
<feature type="transmembrane region" description="Helical" evidence="5">
    <location>
        <begin position="128"/>
        <end position="146"/>
    </location>
</feature>
<feature type="domain" description="STAS" evidence="6">
    <location>
        <begin position="449"/>
        <end position="562"/>
    </location>
</feature>
<comment type="caution">
    <text evidence="7">The sequence shown here is derived from an EMBL/GenBank/DDBJ whole genome shotgun (WGS) entry which is preliminary data.</text>
</comment>
<dbReference type="CDD" id="cd07042">
    <property type="entry name" value="STAS_SulP_like_sulfate_transporter"/>
    <property type="match status" value="1"/>
</dbReference>
<accession>A0A3A1YUR6</accession>